<evidence type="ECO:0000256" key="1">
    <source>
        <dbReference type="SAM" id="Phobius"/>
    </source>
</evidence>
<evidence type="ECO:0000313" key="2">
    <source>
        <dbReference type="EMBL" id="CAI9773893.1"/>
    </source>
</evidence>
<keyword evidence="1" id="KW-0812">Transmembrane</keyword>
<dbReference type="GO" id="GO:0009451">
    <property type="term" value="P:RNA modification"/>
    <property type="evidence" value="ECO:0007669"/>
    <property type="project" value="InterPro"/>
</dbReference>
<dbReference type="GO" id="GO:0003723">
    <property type="term" value="F:RNA binding"/>
    <property type="evidence" value="ECO:0007669"/>
    <property type="project" value="InterPro"/>
</dbReference>
<protein>
    <submittedName>
        <fullName evidence="2">Uncharacterized protein</fullName>
    </submittedName>
</protein>
<gene>
    <name evidence="2" type="ORF">FPE_LOCUS21323</name>
</gene>
<name>A0AAD2E2N5_9LAMI</name>
<dbReference type="EMBL" id="OU503048">
    <property type="protein sequence ID" value="CAI9773893.1"/>
    <property type="molecule type" value="Genomic_DNA"/>
</dbReference>
<proteinExistence type="predicted"/>
<dbReference type="PANTHER" id="PTHR47926">
    <property type="entry name" value="PENTATRICOPEPTIDE REPEAT-CONTAINING PROTEIN"/>
    <property type="match status" value="1"/>
</dbReference>
<keyword evidence="1" id="KW-1133">Transmembrane helix</keyword>
<dbReference type="AlphaFoldDB" id="A0AAD2E2N5"/>
<keyword evidence="3" id="KW-1185">Reference proteome</keyword>
<evidence type="ECO:0000313" key="3">
    <source>
        <dbReference type="Proteomes" id="UP000834106"/>
    </source>
</evidence>
<dbReference type="InterPro" id="IPR046960">
    <property type="entry name" value="PPR_At4g14850-like_plant"/>
</dbReference>
<dbReference type="Proteomes" id="UP000834106">
    <property type="component" value="Chromosome 13"/>
</dbReference>
<dbReference type="PANTHER" id="PTHR47926:SF365">
    <property type="entry name" value="DYW DOMAIN-CONTAINING PROTEIN"/>
    <property type="match status" value="1"/>
</dbReference>
<sequence>MLVEGRNYFSQMVDVFHVKPNFSYYWCMANLMAYVGLILQEAVDILRNIPVDRDASPETSLWAGLLGSSRFQGYLNSGGQIANKLIEQDPQKFSYYMLLVNVYAVAGEMLAKQNEAELHRVKKQLTGCRESGILSEGMFHNAAFEHPKTSLDVTEESLKVSCMGRSVVNSDYTCYLVS</sequence>
<feature type="transmembrane region" description="Helical" evidence="1">
    <location>
        <begin position="22"/>
        <end position="39"/>
    </location>
</feature>
<keyword evidence="1" id="KW-0472">Membrane</keyword>
<accession>A0AAD2E2N5</accession>
<organism evidence="2 3">
    <name type="scientific">Fraxinus pennsylvanica</name>
    <dbReference type="NCBI Taxonomy" id="56036"/>
    <lineage>
        <taxon>Eukaryota</taxon>
        <taxon>Viridiplantae</taxon>
        <taxon>Streptophyta</taxon>
        <taxon>Embryophyta</taxon>
        <taxon>Tracheophyta</taxon>
        <taxon>Spermatophyta</taxon>
        <taxon>Magnoliopsida</taxon>
        <taxon>eudicotyledons</taxon>
        <taxon>Gunneridae</taxon>
        <taxon>Pentapetalae</taxon>
        <taxon>asterids</taxon>
        <taxon>lamiids</taxon>
        <taxon>Lamiales</taxon>
        <taxon>Oleaceae</taxon>
        <taxon>Oleeae</taxon>
        <taxon>Fraxinus</taxon>
    </lineage>
</organism>
<reference evidence="2" key="1">
    <citation type="submission" date="2023-05" db="EMBL/GenBank/DDBJ databases">
        <authorList>
            <person name="Huff M."/>
        </authorList>
    </citation>
    <scope>NUCLEOTIDE SEQUENCE</scope>
</reference>